<name>A0A3B1DC17_9ZZZZ</name>
<feature type="non-terminal residue" evidence="1">
    <location>
        <position position="25"/>
    </location>
</feature>
<accession>A0A3B1DC17</accession>
<reference evidence="1" key="1">
    <citation type="submission" date="2018-06" db="EMBL/GenBank/DDBJ databases">
        <authorList>
            <person name="Zhirakovskaya E."/>
        </authorList>
    </citation>
    <scope>NUCLEOTIDE SEQUENCE</scope>
</reference>
<dbReference type="AlphaFoldDB" id="A0A3B1DC17"/>
<protein>
    <submittedName>
        <fullName evidence="1">Uncharacterized protein</fullName>
    </submittedName>
</protein>
<proteinExistence type="predicted"/>
<gene>
    <name evidence="1" type="ORF">MNBD_NITROSPIRAE03-1007</name>
</gene>
<sequence>MVRILAINGSYRSNGITDQTVGAMV</sequence>
<evidence type="ECO:0000313" key="1">
    <source>
        <dbReference type="EMBL" id="VAX33584.1"/>
    </source>
</evidence>
<organism evidence="1">
    <name type="scientific">hydrothermal vent metagenome</name>
    <dbReference type="NCBI Taxonomy" id="652676"/>
    <lineage>
        <taxon>unclassified sequences</taxon>
        <taxon>metagenomes</taxon>
        <taxon>ecological metagenomes</taxon>
    </lineage>
</organism>
<dbReference type="EMBL" id="UOGI01000188">
    <property type="protein sequence ID" value="VAX33584.1"/>
    <property type="molecule type" value="Genomic_DNA"/>
</dbReference>